<evidence type="ECO:0000259" key="19">
    <source>
        <dbReference type="Pfam" id="PF13807"/>
    </source>
</evidence>
<keyword evidence="7" id="KW-0808">Transferase</keyword>
<dbReference type="GO" id="GO:0005886">
    <property type="term" value="C:plasma membrane"/>
    <property type="evidence" value="ECO:0007669"/>
    <property type="project" value="UniProtKB-SubCell"/>
</dbReference>
<reference evidence="20" key="1">
    <citation type="journal article" date="2003" name="Appl. Environ. Microbiol.">
        <title>Evidence of chemolithoautotrophy in the bacterial community associated with Alvinella pompejana, a hydrothermal vent polychaete.</title>
        <authorList>
            <person name="Campbell B.J."/>
            <person name="Stein J.L."/>
            <person name="Cary S.C."/>
        </authorList>
    </citation>
    <scope>NUCLEOTIDE SEQUENCE</scope>
</reference>
<keyword evidence="5" id="KW-1003">Cell membrane</keyword>
<dbReference type="InterPro" id="IPR003856">
    <property type="entry name" value="LPS_length_determ_N"/>
</dbReference>
<comment type="subcellular location">
    <subcellularLocation>
        <location evidence="1">Cell inner membrane</location>
        <topology evidence="1">Multi-pass membrane protein</topology>
    </subcellularLocation>
</comment>
<dbReference type="NCBIfam" id="TIGR01007">
    <property type="entry name" value="eps_fam"/>
    <property type="match status" value="1"/>
</dbReference>
<proteinExistence type="inferred from homology"/>
<evidence type="ECO:0000256" key="9">
    <source>
        <dbReference type="ARBA" id="ARBA00022741"/>
    </source>
</evidence>
<comment type="catalytic activity">
    <reaction evidence="15">
        <text>L-tyrosyl-[protein] + ATP = O-phospho-L-tyrosyl-[protein] + ADP + H(+)</text>
        <dbReference type="Rhea" id="RHEA:10596"/>
        <dbReference type="Rhea" id="RHEA-COMP:10136"/>
        <dbReference type="Rhea" id="RHEA-COMP:20101"/>
        <dbReference type="ChEBI" id="CHEBI:15378"/>
        <dbReference type="ChEBI" id="CHEBI:30616"/>
        <dbReference type="ChEBI" id="CHEBI:46858"/>
        <dbReference type="ChEBI" id="CHEBI:61978"/>
        <dbReference type="ChEBI" id="CHEBI:456216"/>
        <dbReference type="EC" id="2.7.10.2"/>
    </reaction>
</comment>
<evidence type="ECO:0000256" key="8">
    <source>
        <dbReference type="ARBA" id="ARBA00022692"/>
    </source>
</evidence>
<dbReference type="Pfam" id="PF13614">
    <property type="entry name" value="AAA_31"/>
    <property type="match status" value="1"/>
</dbReference>
<keyword evidence="11" id="KW-0067">ATP-binding</keyword>
<comment type="similarity">
    <text evidence="3">Belongs to the etk/wzc family.</text>
</comment>
<dbReference type="EMBL" id="AY312990">
    <property type="protein sequence ID" value="AAQ75146.1"/>
    <property type="molecule type" value="Genomic_DNA"/>
</dbReference>
<evidence type="ECO:0000256" key="12">
    <source>
        <dbReference type="ARBA" id="ARBA00022989"/>
    </source>
</evidence>
<evidence type="ECO:0000256" key="10">
    <source>
        <dbReference type="ARBA" id="ARBA00022777"/>
    </source>
</evidence>
<dbReference type="InterPro" id="IPR005702">
    <property type="entry name" value="Wzc-like_C"/>
</dbReference>
<dbReference type="InterPro" id="IPR027417">
    <property type="entry name" value="P-loop_NTPase"/>
</dbReference>
<keyword evidence="10" id="KW-0418">Kinase</keyword>
<evidence type="ECO:0000256" key="11">
    <source>
        <dbReference type="ARBA" id="ARBA00022840"/>
    </source>
</evidence>
<keyword evidence="9" id="KW-0547">Nucleotide-binding</keyword>
<evidence type="ECO:0000256" key="4">
    <source>
        <dbReference type="ARBA" id="ARBA00011903"/>
    </source>
</evidence>
<name>Q6W3N5_9BACT</name>
<dbReference type="EC" id="2.7.10.2" evidence="4"/>
<feature type="transmembrane region" description="Helical" evidence="16">
    <location>
        <begin position="28"/>
        <end position="47"/>
    </location>
</feature>
<keyword evidence="12 16" id="KW-1133">Transmembrane helix</keyword>
<dbReference type="CDD" id="cd05387">
    <property type="entry name" value="BY-kinase"/>
    <property type="match status" value="1"/>
</dbReference>
<dbReference type="Gene3D" id="3.40.50.300">
    <property type="entry name" value="P-loop containing nucleotide triphosphate hydrolases"/>
    <property type="match status" value="1"/>
</dbReference>
<evidence type="ECO:0000256" key="6">
    <source>
        <dbReference type="ARBA" id="ARBA00022519"/>
    </source>
</evidence>
<evidence type="ECO:0000256" key="14">
    <source>
        <dbReference type="ARBA" id="ARBA00023137"/>
    </source>
</evidence>
<sequence>MGDSIYIKNREDREIDIATIINTVRNNIWSIFFIVLITLAGTAIYIYEAREIYSSNVIIAIDSSKQNRIGAILPDSIYSKRDEDGLDIAKVTIKSRKFIETIIDRVDVDRELFVQKNFRSVEVDSFSDIKVEIDYKDIAGENLYGKLFEIIPISNSKFILKVNGGEQYGAIHSYGERIDRRLFSIKVIKLSEREPLEDAIESKILNLLHINIDIDSPINHLMAKYSFRFFDRVAQIDRVRDGITIYELSNRILKIEYQDTTPMRTKDVIDEVANRYIEYTMESRDSELEQTLEFLDRQILSIRRELNSEGDRLKKYQQKSGSVIMGISGDILKNLEKSREQVNSISLQIREVDRFIRAIKRDEINSLLLSNVGIDTSSIQYLIDRYIRDRDEINSLMLQQNSIDKSVTSNSQIVQMVSNLRDSELHLQELKTKFTDRHPDVIEIKSKIEYLRDRIDTTIEANIDRLNSSIANAKATIIGNMEMVRSNLKQRLRVLRRSIREKSSMLKSIPEKSLINEKLKKKFTLNEEIYTFLLQKKIELEITKASTVADSEIIEGAELPSRPIKPNPQLPISALILGFTISLIYIFGKKSLDRRVRDVEDVEMLSSIPIYGVLPNRDINDIKFYDSLRWVGANLQFMTREGDKSKKFLISSTIDGEGKTTITAGLGRVIAETDKRVLLIDFDLRNPKLHRAFNISNGVGIGGYIDNHATLLNDIIIGVDKNLDIIPAGVSMKNLSKLLVGRRFKDMIKELELSYDYIIFDSAPIGSFIDTTMLLRYVDTLLLTVRVDMSYKSYIEQFNKMVNMNSIKSVGFIINGVKISISKSSIYNYPAMMALKIIHH</sequence>
<feature type="domain" description="Tyrosine-protein kinase G-rich" evidence="19">
    <location>
        <begin position="518"/>
        <end position="590"/>
    </location>
</feature>
<dbReference type="InterPro" id="IPR050445">
    <property type="entry name" value="Bact_polysacc_biosynth/exp"/>
</dbReference>
<organism evidence="20">
    <name type="scientific">Alvinella pompejana epibiont 6C6</name>
    <dbReference type="NCBI Taxonomy" id="244799"/>
    <lineage>
        <taxon>Bacteria</taxon>
        <taxon>Pseudomonadati</taxon>
        <taxon>Campylobacterota</taxon>
    </lineage>
</organism>
<keyword evidence="8 16" id="KW-0812">Transmembrane</keyword>
<evidence type="ECO:0000256" key="15">
    <source>
        <dbReference type="ARBA" id="ARBA00051245"/>
    </source>
</evidence>
<evidence type="ECO:0000256" key="16">
    <source>
        <dbReference type="SAM" id="Phobius"/>
    </source>
</evidence>
<evidence type="ECO:0000256" key="3">
    <source>
        <dbReference type="ARBA" id="ARBA00008883"/>
    </source>
</evidence>
<evidence type="ECO:0000256" key="13">
    <source>
        <dbReference type="ARBA" id="ARBA00023136"/>
    </source>
</evidence>
<dbReference type="GO" id="GO:0005524">
    <property type="term" value="F:ATP binding"/>
    <property type="evidence" value="ECO:0007669"/>
    <property type="project" value="UniProtKB-KW"/>
</dbReference>
<gene>
    <name evidence="20" type="primary">NT02AP0023</name>
</gene>
<dbReference type="GO" id="GO:0004715">
    <property type="term" value="F:non-membrane spanning protein tyrosine kinase activity"/>
    <property type="evidence" value="ECO:0007669"/>
    <property type="project" value="UniProtKB-EC"/>
</dbReference>
<feature type="domain" description="AAA" evidence="18">
    <location>
        <begin position="655"/>
        <end position="801"/>
    </location>
</feature>
<evidence type="ECO:0000256" key="7">
    <source>
        <dbReference type="ARBA" id="ARBA00022679"/>
    </source>
</evidence>
<evidence type="ECO:0000259" key="18">
    <source>
        <dbReference type="Pfam" id="PF13614"/>
    </source>
</evidence>
<evidence type="ECO:0000256" key="5">
    <source>
        <dbReference type="ARBA" id="ARBA00022475"/>
    </source>
</evidence>
<evidence type="ECO:0000256" key="2">
    <source>
        <dbReference type="ARBA" id="ARBA00007316"/>
    </source>
</evidence>
<evidence type="ECO:0000313" key="20">
    <source>
        <dbReference type="EMBL" id="AAQ75146.1"/>
    </source>
</evidence>
<comment type="similarity">
    <text evidence="2">Belongs to the CpsD/CapB family.</text>
</comment>
<dbReference type="SUPFAM" id="SSF52540">
    <property type="entry name" value="P-loop containing nucleoside triphosphate hydrolases"/>
    <property type="match status" value="1"/>
</dbReference>
<accession>Q6W3N5</accession>
<feature type="domain" description="Polysaccharide chain length determinant N-terminal" evidence="17">
    <location>
        <begin position="14"/>
        <end position="72"/>
    </location>
</feature>
<dbReference type="PANTHER" id="PTHR32309:SF13">
    <property type="entry name" value="FERRIC ENTEROBACTIN TRANSPORT PROTEIN FEPE"/>
    <property type="match status" value="1"/>
</dbReference>
<evidence type="ECO:0000259" key="17">
    <source>
        <dbReference type="Pfam" id="PF02706"/>
    </source>
</evidence>
<dbReference type="Pfam" id="PF02706">
    <property type="entry name" value="Wzz"/>
    <property type="match status" value="1"/>
</dbReference>
<dbReference type="InterPro" id="IPR025669">
    <property type="entry name" value="AAA_dom"/>
</dbReference>
<dbReference type="PANTHER" id="PTHR32309">
    <property type="entry name" value="TYROSINE-PROTEIN KINASE"/>
    <property type="match status" value="1"/>
</dbReference>
<protein>
    <recommendedName>
        <fullName evidence="4">non-specific protein-tyrosine kinase</fullName>
        <ecNumber evidence="4">2.7.10.2</ecNumber>
    </recommendedName>
</protein>
<keyword evidence="13 16" id="KW-0472">Membrane</keyword>
<dbReference type="Pfam" id="PF13807">
    <property type="entry name" value="GNVR"/>
    <property type="match status" value="1"/>
</dbReference>
<dbReference type="InterPro" id="IPR032807">
    <property type="entry name" value="GNVR"/>
</dbReference>
<keyword evidence="14" id="KW-0829">Tyrosine-protein kinase</keyword>
<dbReference type="AlphaFoldDB" id="Q6W3N5"/>
<evidence type="ECO:0000256" key="1">
    <source>
        <dbReference type="ARBA" id="ARBA00004429"/>
    </source>
</evidence>
<keyword evidence="6" id="KW-0997">Cell inner membrane</keyword>